<dbReference type="SMART" id="SM00418">
    <property type="entry name" value="HTH_ARSR"/>
    <property type="match status" value="1"/>
</dbReference>
<dbReference type="EMBL" id="JAUSVB010000001">
    <property type="protein sequence ID" value="MDQ0372639.1"/>
    <property type="molecule type" value="Genomic_DNA"/>
</dbReference>
<dbReference type="Gene3D" id="3.40.250.10">
    <property type="entry name" value="Rhodanese-like domain"/>
    <property type="match status" value="1"/>
</dbReference>
<keyword evidence="7" id="KW-1185">Reference proteome</keyword>
<dbReference type="InterPro" id="IPR036388">
    <property type="entry name" value="WH-like_DNA-bd_sf"/>
</dbReference>
<feature type="domain" description="HTH arsR-type" evidence="5">
    <location>
        <begin position="7"/>
        <end position="101"/>
    </location>
</feature>
<dbReference type="RefSeq" id="WP_307490231.1">
    <property type="nucleotide sequence ID" value="NZ_JAUSVB010000001.1"/>
</dbReference>
<comment type="caution">
    <text evidence="6">The sequence shown here is derived from an EMBL/GenBank/DDBJ whole genome shotgun (WGS) entry which is preliminary data.</text>
</comment>
<evidence type="ECO:0000313" key="7">
    <source>
        <dbReference type="Proteomes" id="UP001239626"/>
    </source>
</evidence>
<evidence type="ECO:0000259" key="5">
    <source>
        <dbReference type="PROSITE" id="PS50987"/>
    </source>
</evidence>
<keyword evidence="1" id="KW-0805">Transcription regulation</keyword>
<accession>A0ABU0EBL0</accession>
<dbReference type="InterPro" id="IPR036390">
    <property type="entry name" value="WH_DNA-bd_sf"/>
</dbReference>
<reference evidence="6 7" key="1">
    <citation type="submission" date="2023-07" db="EMBL/GenBank/DDBJ databases">
        <title>Sorghum-associated microbial communities from plants grown in Nebraska, USA.</title>
        <authorList>
            <person name="Schachtman D."/>
        </authorList>
    </citation>
    <scope>NUCLEOTIDE SEQUENCE [LARGE SCALE GENOMIC DNA]</scope>
    <source>
        <strain evidence="6 7">BE332</strain>
    </source>
</reference>
<dbReference type="CDD" id="cd00158">
    <property type="entry name" value="RHOD"/>
    <property type="match status" value="1"/>
</dbReference>
<organism evidence="6 7">
    <name type="scientific">Cellulomonas humilata</name>
    <dbReference type="NCBI Taxonomy" id="144055"/>
    <lineage>
        <taxon>Bacteria</taxon>
        <taxon>Bacillati</taxon>
        <taxon>Actinomycetota</taxon>
        <taxon>Actinomycetes</taxon>
        <taxon>Micrococcales</taxon>
        <taxon>Cellulomonadaceae</taxon>
        <taxon>Cellulomonas</taxon>
    </lineage>
</organism>
<dbReference type="CDD" id="cd00090">
    <property type="entry name" value="HTH_ARSR"/>
    <property type="match status" value="1"/>
</dbReference>
<sequence>MDFGSTTKVDVFDALARLVKALANGRRLELVELIGQGEHSVEELARMSGMALTTTSAHLQTLKQAGLVRTRRERTTIHYRLAGDDVAELYVAAKRVGLLRSPDLRHVVQDYLVDAPGLREIPTVDPAAVTAAMTVVDVRPATEFADGHFPGAVSIPLAELADRAHELPTDRPVVVYCRGEFCRLAREAAGLLRGRGWDAAAMDEGIIEWRASKAVDLDVA</sequence>
<proteinExistence type="predicted"/>
<dbReference type="PANTHER" id="PTHR43132">
    <property type="entry name" value="ARSENICAL RESISTANCE OPERON REPRESSOR ARSR-RELATED"/>
    <property type="match status" value="1"/>
</dbReference>
<protein>
    <submittedName>
        <fullName evidence="6">Rhodanese-related sulfurtransferase/DNA-binding transcriptional ArsR family regulator</fullName>
    </submittedName>
</protein>
<dbReference type="SUPFAM" id="SSF46785">
    <property type="entry name" value="Winged helix' DNA-binding domain"/>
    <property type="match status" value="1"/>
</dbReference>
<dbReference type="SUPFAM" id="SSF52821">
    <property type="entry name" value="Rhodanese/Cell cycle control phosphatase"/>
    <property type="match status" value="1"/>
</dbReference>
<dbReference type="InterPro" id="IPR051011">
    <property type="entry name" value="Metal_resp_trans_reg"/>
</dbReference>
<evidence type="ECO:0000256" key="3">
    <source>
        <dbReference type="ARBA" id="ARBA00023163"/>
    </source>
</evidence>
<dbReference type="Pfam" id="PF00581">
    <property type="entry name" value="Rhodanese"/>
    <property type="match status" value="1"/>
</dbReference>
<dbReference type="Gene3D" id="1.10.10.10">
    <property type="entry name" value="Winged helix-like DNA-binding domain superfamily/Winged helix DNA-binding domain"/>
    <property type="match status" value="1"/>
</dbReference>
<dbReference type="Proteomes" id="UP001239626">
    <property type="component" value="Unassembled WGS sequence"/>
</dbReference>
<evidence type="ECO:0000256" key="2">
    <source>
        <dbReference type="ARBA" id="ARBA00023125"/>
    </source>
</evidence>
<evidence type="ECO:0000259" key="4">
    <source>
        <dbReference type="PROSITE" id="PS50206"/>
    </source>
</evidence>
<dbReference type="SMART" id="SM00450">
    <property type="entry name" value="RHOD"/>
    <property type="match status" value="1"/>
</dbReference>
<gene>
    <name evidence="6" type="ORF">J2X26_000936</name>
</gene>
<feature type="domain" description="Rhodanese" evidence="4">
    <location>
        <begin position="129"/>
        <end position="218"/>
    </location>
</feature>
<keyword evidence="2" id="KW-0238">DNA-binding</keyword>
<dbReference type="NCBIfam" id="NF033788">
    <property type="entry name" value="HTH_metalloreg"/>
    <property type="match status" value="1"/>
</dbReference>
<dbReference type="PRINTS" id="PR00778">
    <property type="entry name" value="HTHARSR"/>
</dbReference>
<dbReference type="InterPro" id="IPR036873">
    <property type="entry name" value="Rhodanese-like_dom_sf"/>
</dbReference>
<dbReference type="PROSITE" id="PS50987">
    <property type="entry name" value="HTH_ARSR_2"/>
    <property type="match status" value="1"/>
</dbReference>
<evidence type="ECO:0000256" key="1">
    <source>
        <dbReference type="ARBA" id="ARBA00023015"/>
    </source>
</evidence>
<dbReference type="InterPro" id="IPR001845">
    <property type="entry name" value="HTH_ArsR_DNA-bd_dom"/>
</dbReference>
<keyword evidence="3" id="KW-0804">Transcription</keyword>
<dbReference type="InterPro" id="IPR011991">
    <property type="entry name" value="ArsR-like_HTH"/>
</dbReference>
<dbReference type="Pfam" id="PF01022">
    <property type="entry name" value="HTH_5"/>
    <property type="match status" value="1"/>
</dbReference>
<dbReference type="PROSITE" id="PS50206">
    <property type="entry name" value="RHODANESE_3"/>
    <property type="match status" value="1"/>
</dbReference>
<evidence type="ECO:0000313" key="6">
    <source>
        <dbReference type="EMBL" id="MDQ0372639.1"/>
    </source>
</evidence>
<dbReference type="InterPro" id="IPR001763">
    <property type="entry name" value="Rhodanese-like_dom"/>
</dbReference>
<dbReference type="PANTHER" id="PTHR43132:SF8">
    <property type="entry name" value="HTH-TYPE TRANSCRIPTIONAL REGULATOR KMTR"/>
    <property type="match status" value="1"/>
</dbReference>
<name>A0ABU0EBL0_9CELL</name>